<dbReference type="PROSITE" id="PS50931">
    <property type="entry name" value="HTH_LYSR"/>
    <property type="match status" value="1"/>
</dbReference>
<dbReference type="Pfam" id="PF00126">
    <property type="entry name" value="HTH_1"/>
    <property type="match status" value="1"/>
</dbReference>
<dbReference type="InterPro" id="IPR050389">
    <property type="entry name" value="LysR-type_TF"/>
</dbReference>
<dbReference type="PANTHER" id="PTHR30118:SF15">
    <property type="entry name" value="TRANSCRIPTIONAL REGULATORY PROTEIN"/>
    <property type="match status" value="1"/>
</dbReference>
<dbReference type="RefSeq" id="WP_354087069.1">
    <property type="nucleotide sequence ID" value="NZ_JBEPTF010000001.1"/>
</dbReference>
<name>A0ABV2R6B1_9CAUL</name>
<dbReference type="SUPFAM" id="SSF46785">
    <property type="entry name" value="Winged helix' DNA-binding domain"/>
    <property type="match status" value="1"/>
</dbReference>
<dbReference type="InterPro" id="IPR036390">
    <property type="entry name" value="WH_DNA-bd_sf"/>
</dbReference>
<dbReference type="InterPro" id="IPR036388">
    <property type="entry name" value="WH-like_DNA-bd_sf"/>
</dbReference>
<keyword evidence="3 6" id="KW-0238">DNA-binding</keyword>
<evidence type="ECO:0000256" key="2">
    <source>
        <dbReference type="ARBA" id="ARBA00023015"/>
    </source>
</evidence>
<dbReference type="Proteomes" id="UP001549313">
    <property type="component" value="Unassembled WGS sequence"/>
</dbReference>
<dbReference type="GO" id="GO:0003677">
    <property type="term" value="F:DNA binding"/>
    <property type="evidence" value="ECO:0007669"/>
    <property type="project" value="UniProtKB-KW"/>
</dbReference>
<evidence type="ECO:0000256" key="4">
    <source>
        <dbReference type="ARBA" id="ARBA00023163"/>
    </source>
</evidence>
<comment type="similarity">
    <text evidence="1">Belongs to the LysR transcriptional regulatory family.</text>
</comment>
<dbReference type="InterPro" id="IPR005119">
    <property type="entry name" value="LysR_subst-bd"/>
</dbReference>
<dbReference type="Gene3D" id="1.10.10.10">
    <property type="entry name" value="Winged helix-like DNA-binding domain superfamily/Winged helix DNA-binding domain"/>
    <property type="match status" value="1"/>
</dbReference>
<dbReference type="CDD" id="cd08417">
    <property type="entry name" value="PBP2_Nitroaromatics_like"/>
    <property type="match status" value="1"/>
</dbReference>
<evidence type="ECO:0000256" key="3">
    <source>
        <dbReference type="ARBA" id="ARBA00023125"/>
    </source>
</evidence>
<evidence type="ECO:0000259" key="5">
    <source>
        <dbReference type="PROSITE" id="PS50931"/>
    </source>
</evidence>
<sequence length="304" mass="33517">MSGRLPHRADFTLLQHLSVLIEQRSVSRAAERLGIGQPAMSRILARLRDQFDDPLLVRGPRGMTPTPRAEAILAPLRAWLDAGEALLRDPGAEPARMKRVFRLASTDFGLLSVLAPVIARIEREAAGVELAVESLSDASLRRLEDGRLDLVLTGWNPDGAGLKSRWLFQETYLGLARTDHPVHQAPPSCADLLLWPHVATSVGDGFGDWVAQDLPEIADRRVLVWAESFSLAPYLLKEGEAVALLPRRAAERFAVAHDLRTFPAPKGMRPFDYHLVWHERSDLDAGTRWLADALSAAFVGAASR</sequence>
<protein>
    <submittedName>
        <fullName evidence="6">DNA-binding transcriptional LysR family regulator</fullName>
    </submittedName>
</protein>
<organism evidence="6 7">
    <name type="scientific">Brevundimonas faecalis</name>
    <dbReference type="NCBI Taxonomy" id="947378"/>
    <lineage>
        <taxon>Bacteria</taxon>
        <taxon>Pseudomonadati</taxon>
        <taxon>Pseudomonadota</taxon>
        <taxon>Alphaproteobacteria</taxon>
        <taxon>Caulobacterales</taxon>
        <taxon>Caulobacteraceae</taxon>
        <taxon>Brevundimonas</taxon>
    </lineage>
</organism>
<dbReference type="InterPro" id="IPR000847">
    <property type="entry name" value="LysR_HTH_N"/>
</dbReference>
<keyword evidence="7" id="KW-1185">Reference proteome</keyword>
<evidence type="ECO:0000313" key="7">
    <source>
        <dbReference type="Proteomes" id="UP001549313"/>
    </source>
</evidence>
<dbReference type="Pfam" id="PF03466">
    <property type="entry name" value="LysR_substrate"/>
    <property type="match status" value="1"/>
</dbReference>
<dbReference type="PRINTS" id="PR00039">
    <property type="entry name" value="HTHLYSR"/>
</dbReference>
<proteinExistence type="inferred from homology"/>
<evidence type="ECO:0000313" key="6">
    <source>
        <dbReference type="EMBL" id="MET4682109.1"/>
    </source>
</evidence>
<dbReference type="EMBL" id="JBEPTF010000001">
    <property type="protein sequence ID" value="MET4682109.1"/>
    <property type="molecule type" value="Genomic_DNA"/>
</dbReference>
<dbReference type="PANTHER" id="PTHR30118">
    <property type="entry name" value="HTH-TYPE TRANSCRIPTIONAL REGULATOR LEUO-RELATED"/>
    <property type="match status" value="1"/>
</dbReference>
<accession>A0ABV2R6B1</accession>
<feature type="domain" description="HTH lysR-type" evidence="5">
    <location>
        <begin position="10"/>
        <end position="66"/>
    </location>
</feature>
<evidence type="ECO:0000256" key="1">
    <source>
        <dbReference type="ARBA" id="ARBA00009437"/>
    </source>
</evidence>
<dbReference type="InterPro" id="IPR037402">
    <property type="entry name" value="YidZ_PBP2"/>
</dbReference>
<comment type="caution">
    <text evidence="6">The sequence shown here is derived from an EMBL/GenBank/DDBJ whole genome shotgun (WGS) entry which is preliminary data.</text>
</comment>
<keyword evidence="2" id="KW-0805">Transcription regulation</keyword>
<reference evidence="6 7" key="1">
    <citation type="submission" date="2024-06" db="EMBL/GenBank/DDBJ databases">
        <title>Sorghum-associated microbial communities from plants grown in Nebraska, USA.</title>
        <authorList>
            <person name="Schachtman D."/>
        </authorList>
    </citation>
    <scope>NUCLEOTIDE SEQUENCE [LARGE SCALE GENOMIC DNA]</scope>
    <source>
        <strain evidence="6 7">2814</strain>
    </source>
</reference>
<dbReference type="SUPFAM" id="SSF53850">
    <property type="entry name" value="Periplasmic binding protein-like II"/>
    <property type="match status" value="1"/>
</dbReference>
<gene>
    <name evidence="6" type="ORF">ABIE19_000018</name>
</gene>
<keyword evidence="4" id="KW-0804">Transcription</keyword>
<dbReference type="Gene3D" id="3.40.190.10">
    <property type="entry name" value="Periplasmic binding protein-like II"/>
    <property type="match status" value="2"/>
</dbReference>